<dbReference type="InterPro" id="IPR011989">
    <property type="entry name" value="ARM-like"/>
</dbReference>
<evidence type="ECO:0000313" key="5">
    <source>
        <dbReference type="EMBL" id="PRQ44651.1"/>
    </source>
</evidence>
<keyword evidence="1" id="KW-0677">Repeat</keyword>
<dbReference type="Pfam" id="PF00012">
    <property type="entry name" value="HSP70"/>
    <property type="match status" value="1"/>
</dbReference>
<keyword evidence="2" id="KW-0547">Nucleotide-binding</keyword>
<keyword evidence="4" id="KW-0067">ATP-binding</keyword>
<name>A0A2P6RDZ1_ROSCH</name>
<dbReference type="GO" id="GO:0140662">
    <property type="term" value="F:ATP-dependent protein folding chaperone"/>
    <property type="evidence" value="ECO:0007669"/>
    <property type="project" value="InterPro"/>
</dbReference>
<dbReference type="GO" id="GO:0005524">
    <property type="term" value="F:ATP binding"/>
    <property type="evidence" value="ECO:0007669"/>
    <property type="project" value="UniProtKB-KW"/>
</dbReference>
<dbReference type="AlphaFoldDB" id="A0A2P6RDZ1"/>
<dbReference type="GO" id="GO:0010265">
    <property type="term" value="P:SCF complex assembly"/>
    <property type="evidence" value="ECO:0007669"/>
    <property type="project" value="InterPro"/>
</dbReference>
<accession>A0A2P6RDZ1</accession>
<dbReference type="OrthoDB" id="1434910at2759"/>
<evidence type="ECO:0000256" key="3">
    <source>
        <dbReference type="ARBA" id="ARBA00022786"/>
    </source>
</evidence>
<organism evidence="5 6">
    <name type="scientific">Rosa chinensis</name>
    <name type="common">China rose</name>
    <dbReference type="NCBI Taxonomy" id="74649"/>
    <lineage>
        <taxon>Eukaryota</taxon>
        <taxon>Viridiplantae</taxon>
        <taxon>Streptophyta</taxon>
        <taxon>Embryophyta</taxon>
        <taxon>Tracheophyta</taxon>
        <taxon>Spermatophyta</taxon>
        <taxon>Magnoliopsida</taxon>
        <taxon>eudicotyledons</taxon>
        <taxon>Gunneridae</taxon>
        <taxon>Pentapetalae</taxon>
        <taxon>rosids</taxon>
        <taxon>fabids</taxon>
        <taxon>Rosales</taxon>
        <taxon>Rosaceae</taxon>
        <taxon>Rosoideae</taxon>
        <taxon>Rosoideae incertae sedis</taxon>
        <taxon>Rosa</taxon>
    </lineage>
</organism>
<dbReference type="InterPro" id="IPR039852">
    <property type="entry name" value="CAND1/CAND2"/>
</dbReference>
<evidence type="ECO:0000256" key="1">
    <source>
        <dbReference type="ARBA" id="ARBA00022737"/>
    </source>
</evidence>
<dbReference type="Proteomes" id="UP000238479">
    <property type="component" value="Chromosome 3"/>
</dbReference>
<dbReference type="Gene3D" id="3.30.420.40">
    <property type="match status" value="1"/>
</dbReference>
<comment type="caution">
    <text evidence="5">The sequence shown here is derived from an EMBL/GenBank/DDBJ whole genome shotgun (WGS) entry which is preliminary data.</text>
</comment>
<keyword evidence="5" id="KW-0346">Stress response</keyword>
<proteinExistence type="predicted"/>
<dbReference type="PANTHER" id="PTHR12696">
    <property type="entry name" value="TIP120"/>
    <property type="match status" value="1"/>
</dbReference>
<reference evidence="5 6" key="1">
    <citation type="journal article" date="2018" name="Nat. Genet.">
        <title>The Rosa genome provides new insights in the design of modern roses.</title>
        <authorList>
            <person name="Bendahmane M."/>
        </authorList>
    </citation>
    <scope>NUCLEOTIDE SEQUENCE [LARGE SCALE GENOMIC DNA]</scope>
    <source>
        <strain evidence="6">cv. Old Blush</strain>
    </source>
</reference>
<sequence>MNTEIKCECPDILCYALHKFGDIMATDHELLLGALLSQLSSNQKNVSKKSVSCIASLASSLSDDLLAKATVRVVQHLSNKGAKYKMTQTSLSQNKSEKMSLLFADKFEKMEGNARMMFDDIWGRWKSQITFGTSVGMICVIEFNEDFFGCYMVLDKKWLGETICNLHLCMSSLDLNLLQVPVHLSNRAFGFTREWHLGNIIWNIAGNAQKLFVAMHGRIEALVIDQENNFQWVDSYLDMVIGLFKNDFSSSPSRNKEGLILVLGLSSGTIEVSYLEISNGVFEVMAVSCESLGGEDSDHARLNFIVSKFAIIKFTVSLPYLRPTWCMSKLVTSGSVALYHGYNEHKRFKCVNNIKISLLVGIIWIR</sequence>
<dbReference type="EMBL" id="PDCK01000041">
    <property type="protein sequence ID" value="PRQ44651.1"/>
    <property type="molecule type" value="Genomic_DNA"/>
</dbReference>
<dbReference type="Gramene" id="PRQ44651">
    <property type="protein sequence ID" value="PRQ44651"/>
    <property type="gene ID" value="RchiOBHm_Chr3g0481561"/>
</dbReference>
<keyword evidence="6" id="KW-1185">Reference proteome</keyword>
<evidence type="ECO:0000256" key="4">
    <source>
        <dbReference type="ARBA" id="ARBA00022840"/>
    </source>
</evidence>
<protein>
    <submittedName>
        <fullName evidence="5">Putative Heat shock protein 70 family</fullName>
    </submittedName>
</protein>
<evidence type="ECO:0000256" key="2">
    <source>
        <dbReference type="ARBA" id="ARBA00022741"/>
    </source>
</evidence>
<keyword evidence="3" id="KW-0833">Ubl conjugation pathway</keyword>
<dbReference type="Gene3D" id="1.25.10.10">
    <property type="entry name" value="Leucine-rich Repeat Variant"/>
    <property type="match status" value="1"/>
</dbReference>
<dbReference type="InterPro" id="IPR016024">
    <property type="entry name" value="ARM-type_fold"/>
</dbReference>
<gene>
    <name evidence="5" type="ORF">RchiOBHm_Chr3g0481561</name>
</gene>
<evidence type="ECO:0000313" key="6">
    <source>
        <dbReference type="Proteomes" id="UP000238479"/>
    </source>
</evidence>
<dbReference type="SUPFAM" id="SSF48371">
    <property type="entry name" value="ARM repeat"/>
    <property type="match status" value="1"/>
</dbReference>
<dbReference type="STRING" id="74649.A0A2P6RDZ1"/>
<dbReference type="InterPro" id="IPR013126">
    <property type="entry name" value="Hsp_70_fam"/>
</dbReference>